<name>A0A4Z0MMI6_9BACT</name>
<evidence type="ECO:0000256" key="1">
    <source>
        <dbReference type="SAM" id="Phobius"/>
    </source>
</evidence>
<dbReference type="OrthoDB" id="1349101at2"/>
<protein>
    <submittedName>
        <fullName evidence="2">Uncharacterized protein</fullName>
    </submittedName>
</protein>
<organism evidence="2 3">
    <name type="scientific">Hymenobacter wooponensis</name>
    <dbReference type="NCBI Taxonomy" id="1525360"/>
    <lineage>
        <taxon>Bacteria</taxon>
        <taxon>Pseudomonadati</taxon>
        <taxon>Bacteroidota</taxon>
        <taxon>Cytophagia</taxon>
        <taxon>Cytophagales</taxon>
        <taxon>Hymenobacteraceae</taxon>
        <taxon>Hymenobacter</taxon>
    </lineage>
</organism>
<sequence length="227" mass="24513">MTPHGTDSATLLHRIEQLEKQVKRQRLMGSLGALLVLAVGLTSFAASKSEYLHVRGITVTDAAGKPRILIGAPTETTGRKRKDAPTASVVVLGPEGQDRVILGEAPNPVLQGKTYPRIAASYGLTIHDQTGQERGGMSFLDNGRGVIALDRQNQDAVEMIVNDKTGFAGITMNYERPFGQYKEAVRIGTKGTEVWWALSDTSEQERASLYVKGTAAPVLNLQTAARK</sequence>
<feature type="transmembrane region" description="Helical" evidence="1">
    <location>
        <begin position="27"/>
        <end position="46"/>
    </location>
</feature>
<keyword evidence="1" id="KW-0812">Transmembrane</keyword>
<reference evidence="2 3" key="1">
    <citation type="submission" date="2019-04" db="EMBL/GenBank/DDBJ databases">
        <authorList>
            <person name="Feng G."/>
            <person name="Zhang J."/>
            <person name="Zhu H."/>
        </authorList>
    </citation>
    <scope>NUCLEOTIDE SEQUENCE [LARGE SCALE GENOMIC DNA]</scope>
    <source>
        <strain evidence="2 3">JCM 19491</strain>
    </source>
</reference>
<evidence type="ECO:0000313" key="3">
    <source>
        <dbReference type="Proteomes" id="UP000298284"/>
    </source>
</evidence>
<proteinExistence type="predicted"/>
<gene>
    <name evidence="2" type="ORF">EU557_11505</name>
</gene>
<keyword evidence="1" id="KW-1133">Transmembrane helix</keyword>
<keyword evidence="3" id="KW-1185">Reference proteome</keyword>
<evidence type="ECO:0000313" key="2">
    <source>
        <dbReference type="EMBL" id="TGD80457.1"/>
    </source>
</evidence>
<dbReference type="Proteomes" id="UP000298284">
    <property type="component" value="Unassembled WGS sequence"/>
</dbReference>
<keyword evidence="1" id="KW-0472">Membrane</keyword>
<dbReference type="EMBL" id="SRKZ01000003">
    <property type="protein sequence ID" value="TGD80457.1"/>
    <property type="molecule type" value="Genomic_DNA"/>
</dbReference>
<comment type="caution">
    <text evidence="2">The sequence shown here is derived from an EMBL/GenBank/DDBJ whole genome shotgun (WGS) entry which is preliminary data.</text>
</comment>
<dbReference type="RefSeq" id="WP_135530606.1">
    <property type="nucleotide sequence ID" value="NZ_SRKZ01000003.1"/>
</dbReference>
<dbReference type="AlphaFoldDB" id="A0A4Z0MMI6"/>
<accession>A0A4Z0MMI6</accession>